<comment type="catalytic activity">
    <reaction evidence="3">
        <text>N-formylmethanofuran + 5,6,7,8-tetrahydromethanopterin + H(+) = N(5)-formyl-5,6,7,8-tetrahydromethanopterin + methanofuran</text>
        <dbReference type="Rhea" id="RHEA:18061"/>
        <dbReference type="ChEBI" id="CHEBI:15378"/>
        <dbReference type="ChEBI" id="CHEBI:57727"/>
        <dbReference type="ChEBI" id="CHEBI:58018"/>
        <dbReference type="ChEBI" id="CHEBI:58103"/>
        <dbReference type="ChEBI" id="CHEBI:58151"/>
        <dbReference type="EC" id="2.3.1.101"/>
    </reaction>
</comment>
<comment type="subunit">
    <text evidence="3">Homotetramer.</text>
</comment>
<dbReference type="EC" id="2.3.1.101" evidence="3"/>
<evidence type="ECO:0000256" key="2">
    <source>
        <dbReference type="ARBA" id="ARBA00022679"/>
    </source>
</evidence>
<gene>
    <name evidence="6" type="primary">fhcD</name>
    <name evidence="3" type="synonym">ftr</name>
    <name evidence="7" type="ORF">GW779_03095</name>
    <name evidence="6" type="ORF">GW910_05670</name>
</gene>
<evidence type="ECO:0000256" key="1">
    <source>
        <dbReference type="ARBA" id="ARBA00006770"/>
    </source>
</evidence>
<dbReference type="Proteomes" id="UP000738826">
    <property type="component" value="Unassembled WGS sequence"/>
</dbReference>
<keyword evidence="2 3" id="KW-0808">Transferase</keyword>
<comment type="similarity">
    <text evidence="1 3">Belongs to the FTR family.</text>
</comment>
<reference evidence="6" key="1">
    <citation type="submission" date="2019-11" db="EMBL/GenBank/DDBJ databases">
        <title>Lipid analysis of CO2-rich subsurface aquifers suggests an autotrophy-based deep biosphere with lysolipids enriched in CPR bacteria.</title>
        <authorList>
            <person name="Probst A.J."/>
            <person name="Elling F.J."/>
            <person name="Castelle C.J."/>
            <person name="Zhu Q."/>
            <person name="Elvert M."/>
            <person name="Birarda G."/>
            <person name="Holman H.-Y."/>
            <person name="Lane K.R."/>
            <person name="Ladd B."/>
            <person name="Ryan M.C."/>
            <person name="Woyke T."/>
            <person name="Hinrichs K.-U."/>
            <person name="Banfield J.F."/>
        </authorList>
    </citation>
    <scope>NUCLEOTIDE SEQUENCE</scope>
    <source>
        <strain evidence="6">CG_2015-01_33_1645</strain>
        <strain evidence="7">CG_2015-04_33_537</strain>
    </source>
</reference>
<evidence type="ECO:0000256" key="3">
    <source>
        <dbReference type="HAMAP-Rule" id="MF_00579"/>
    </source>
</evidence>
<dbReference type="Pfam" id="PF01913">
    <property type="entry name" value="FTR"/>
    <property type="match status" value="1"/>
</dbReference>
<comment type="function">
    <text evidence="3">Catalyzes the transfer of a formyl group from 5-formyl tetrahydromethanopterin (5-formyl-H(4)MPT) to methanofuran (MFR) to produce formylmethanofuran (formyl-MFR) and tetrahydromethanopterin (H(4)MPT).</text>
</comment>
<evidence type="ECO:0000259" key="4">
    <source>
        <dbReference type="Pfam" id="PF01913"/>
    </source>
</evidence>
<dbReference type="NCBIfam" id="NF002554">
    <property type="entry name" value="PRK02114.1"/>
    <property type="match status" value="1"/>
</dbReference>
<dbReference type="InterPro" id="IPR023447">
    <property type="entry name" value="ForMFR_H4MPT_ForTrfase_fd-like"/>
</dbReference>
<dbReference type="EMBL" id="JAACVF010000155">
    <property type="protein sequence ID" value="NCN65528.1"/>
    <property type="molecule type" value="Genomic_DNA"/>
</dbReference>
<dbReference type="SUPFAM" id="SSF55112">
    <property type="entry name" value="Formylmethanofuran:tetrahydromethanopterin formyltransferase"/>
    <property type="match status" value="2"/>
</dbReference>
<dbReference type="InterPro" id="IPR014053">
    <property type="entry name" value="ForMFR_H4MPT_ForTrfase"/>
</dbReference>
<evidence type="ECO:0000313" key="7">
    <source>
        <dbReference type="EMBL" id="NCS91390.1"/>
    </source>
</evidence>
<dbReference type="GO" id="GO:0030270">
    <property type="term" value="F:formylmethanofuran-tetrahydromethanopterin N-formyltransferase activity"/>
    <property type="evidence" value="ECO:0007669"/>
    <property type="project" value="UniProtKB-UniRule"/>
</dbReference>
<organism evidence="6 8">
    <name type="scientific">Candidatus Altarchaeum hamiconexum</name>
    <dbReference type="NCBI Taxonomy" id="1803513"/>
    <lineage>
        <taxon>Archaea</taxon>
        <taxon>Candidatus Altarchaeota</taxon>
        <taxon>Candidatus Altiarchaeia</taxon>
        <taxon>Candidatus Altarchaeales</taxon>
        <taxon>Candidatus Altarchaeaceae</taxon>
        <taxon>Candidatus Altarchaeum</taxon>
    </lineage>
</organism>
<sequence>MYINNVEIADTFAEGFGMWATRFIITAINEKWALTTATTITGFATSVIACGCEGGTDKILRHEESPDRRPGARVMFCITSPKKDVAVNMESLLINRIGQCVLTSPTAACYNAINPTQETIPVSVGGKLKFFGDGFQISKRLPSTCNGKEARRFWRIPIMEGEFLCEEVFHIQKAFGGGNFLVVGKNVECVLEACERAIAEMKKVENVIMPFPGGIVRSGSKVGSKYAALKASTNDAFCPTLKAQSKNSLLKEGEECVMEIVVDALDLDSMKKAMKCGIEAACTVDGITRIMAGNYGGKLGKFNIHLHEMFKSITNQ</sequence>
<proteinExistence type="inferred from homology"/>
<keyword evidence="3" id="KW-0554">One-carbon metabolism</keyword>
<evidence type="ECO:0000259" key="5">
    <source>
        <dbReference type="Pfam" id="PF02741"/>
    </source>
</evidence>
<evidence type="ECO:0000313" key="6">
    <source>
        <dbReference type="EMBL" id="NCN65528.1"/>
    </source>
</evidence>
<keyword evidence="3 6" id="KW-0012">Acyltransferase</keyword>
<dbReference type="Proteomes" id="UP000768163">
    <property type="component" value="Unassembled WGS sequence"/>
</dbReference>
<comment type="subcellular location">
    <subcellularLocation>
        <location evidence="3">Cytoplasm</location>
    </subcellularLocation>
</comment>
<dbReference type="InterPro" id="IPR022667">
    <property type="entry name" value="ForMFR_H4MPT_ForTrfase_N"/>
</dbReference>
<feature type="domain" description="Formylmethanofuran: tetrahydromethanopterin formyltransferase Ftr N-terminal" evidence="4">
    <location>
        <begin position="1"/>
        <end position="158"/>
    </location>
</feature>
<evidence type="ECO:0000313" key="8">
    <source>
        <dbReference type="Proteomes" id="UP000768163"/>
    </source>
</evidence>
<dbReference type="Pfam" id="PF02741">
    <property type="entry name" value="FTR_C"/>
    <property type="match status" value="1"/>
</dbReference>
<feature type="domain" description="Formylmethanofuran: tetrahydromethanopterin formyltransferase Ftr C-terminal" evidence="5">
    <location>
        <begin position="161"/>
        <end position="309"/>
    </location>
</feature>
<dbReference type="Gene3D" id="3.30.70.520">
    <property type="match status" value="2"/>
</dbReference>
<dbReference type="NCBIfam" id="TIGR03119">
    <property type="entry name" value="one_C_fhcD"/>
    <property type="match status" value="1"/>
</dbReference>
<dbReference type="GO" id="GO:0006730">
    <property type="term" value="P:one-carbon metabolic process"/>
    <property type="evidence" value="ECO:0007669"/>
    <property type="project" value="UniProtKB-UniRule"/>
</dbReference>
<name>A0A8J7YXU2_9ARCH</name>
<comment type="caution">
    <text evidence="6">The sequence shown here is derived from an EMBL/GenBank/DDBJ whole genome shotgun (WGS) entry which is preliminary data.</text>
</comment>
<dbReference type="EMBL" id="JAACQH010000055">
    <property type="protein sequence ID" value="NCS91390.1"/>
    <property type="molecule type" value="Genomic_DNA"/>
</dbReference>
<protein>
    <recommendedName>
        <fullName evidence="3">Formylmethanofuran--tetrahydromethanopterin formyltransferase</fullName>
        <shortName evidence="3">Ftr</shortName>
        <ecNumber evidence="3">2.3.1.101</ecNumber>
    </recommendedName>
    <alternativeName>
        <fullName evidence="3">H4MPT formyltransferase</fullName>
    </alternativeName>
</protein>
<dbReference type="PIRSF" id="PIRSF006414">
    <property type="entry name" value="Ftr_formyl_trnsf"/>
    <property type="match status" value="1"/>
</dbReference>
<accession>A0A8J7YXU2</accession>
<keyword evidence="3" id="KW-0963">Cytoplasm</keyword>
<dbReference type="HAMAP" id="MF_00579">
    <property type="entry name" value="FTR"/>
    <property type="match status" value="1"/>
</dbReference>
<dbReference type="GO" id="GO:0005737">
    <property type="term" value="C:cytoplasm"/>
    <property type="evidence" value="ECO:0007669"/>
    <property type="project" value="UniProtKB-SubCell"/>
</dbReference>
<dbReference type="AlphaFoldDB" id="A0A8J7YXU2"/>
<dbReference type="InterPro" id="IPR002770">
    <property type="entry name" value="ForMFR_H4MPT_ForTrfase_C"/>
</dbReference>